<keyword evidence="4" id="KW-0325">Glycoprotein</keyword>
<proteinExistence type="inferred from homology"/>
<feature type="signal peptide" evidence="5">
    <location>
        <begin position="1"/>
        <end position="25"/>
    </location>
</feature>
<dbReference type="Gene3D" id="3.40.50.1110">
    <property type="entry name" value="SGNH hydrolase"/>
    <property type="match status" value="2"/>
</dbReference>
<dbReference type="STRING" id="337451.A0A443Q0F5"/>
<dbReference type="InterPro" id="IPR035669">
    <property type="entry name" value="SGNH_plant_lipase-like"/>
</dbReference>
<sequence length="735" mass="80375">MGGWKKWVMWVVVVVVGSIVGMSEANCQLKAIFNFGDSNSDTGGFYAAFPAQSSPFGMTYFHRPSGPQAFGMPFLSPYLQSINPNFKHGANFATLASTVLLPTTSLFVSGISPFSLAIQLNQMIYFKAKVVQLHQKGNLPRPNVFGKSLYTLDIGQNDFTSKVAEIGIEGVKQYFPQLASQIVETALYGEGGRMFMVLNLAPIGCYPAFLVQLPHNNSDLDMYGCMVSYNNAVSDYNAMLKEKLKEARALLSDATVIYVDTHSVKLELFRRLLYGTKACCGFGEGPYNFDPQLYCGNSKVIDGKNLTARACPDPQKYVSWDGIHATEAANKLITWAILNGSYSDPPFPLSKICDLQPIAMDSVGLWKFVVVCVLGVSGIPLSAAKCEIGAIFNFGDSNSDTGGFWAAFPAQSSPFGMTYFKRPAGRASDGRVVIDFLAEAFGLPFLSPYLQSIGSNFKHGANFATLASTVLLPKTSLFVTGISPFSLAIQLNQMKELKARVLEFQSIGSVGHLPLPNIFARSLYTLDIGQNDFTSNLATLGIAGVKEYLPEVVSEIELYAEGGRIFMVFNLAPIGCFPAFLTELPHNNSDLDEYGCLISYNNAVSDYNSMLKEKLNLIRQLLRDAHVIYVDTHSIKLELFRHPIHHGLLYGTRACCGNGGGAYNFNPKVFCGNSKIINGRRETATACSDPQNYVSWDGIHATEAANKLITWAILNGSYFDPAFPISELCDLHPLV</sequence>
<keyword evidence="2 5" id="KW-0732">Signal</keyword>
<dbReference type="EMBL" id="QPKB01000012">
    <property type="protein sequence ID" value="RWR96506.1"/>
    <property type="molecule type" value="Genomic_DNA"/>
</dbReference>
<organism evidence="6 7">
    <name type="scientific">Cinnamomum micranthum f. kanehirae</name>
    <dbReference type="NCBI Taxonomy" id="337451"/>
    <lineage>
        <taxon>Eukaryota</taxon>
        <taxon>Viridiplantae</taxon>
        <taxon>Streptophyta</taxon>
        <taxon>Embryophyta</taxon>
        <taxon>Tracheophyta</taxon>
        <taxon>Spermatophyta</taxon>
        <taxon>Magnoliopsida</taxon>
        <taxon>Magnoliidae</taxon>
        <taxon>Laurales</taxon>
        <taxon>Lauraceae</taxon>
        <taxon>Cinnamomum</taxon>
    </lineage>
</organism>
<dbReference type="PANTHER" id="PTHR22835:SF476">
    <property type="entry name" value="OS06G0160200 PROTEIN"/>
    <property type="match status" value="1"/>
</dbReference>
<comment type="similarity">
    <text evidence="1">Belongs to the 'GDSL' lipolytic enzyme family.</text>
</comment>
<dbReference type="OrthoDB" id="1600564at2759"/>
<evidence type="ECO:0000256" key="1">
    <source>
        <dbReference type="ARBA" id="ARBA00008668"/>
    </source>
</evidence>
<evidence type="ECO:0000313" key="6">
    <source>
        <dbReference type="EMBL" id="RWR96506.1"/>
    </source>
</evidence>
<dbReference type="SUPFAM" id="SSF52266">
    <property type="entry name" value="SGNH hydrolase"/>
    <property type="match status" value="1"/>
</dbReference>
<dbReference type="PANTHER" id="PTHR22835">
    <property type="entry name" value="ZINC FINGER FYVE DOMAIN CONTAINING PROTEIN"/>
    <property type="match status" value="1"/>
</dbReference>
<dbReference type="Pfam" id="PF00657">
    <property type="entry name" value="Lipase_GDSL"/>
    <property type="match status" value="2"/>
</dbReference>
<dbReference type="Proteomes" id="UP000283530">
    <property type="component" value="Unassembled WGS sequence"/>
</dbReference>
<evidence type="ECO:0000256" key="2">
    <source>
        <dbReference type="ARBA" id="ARBA00022729"/>
    </source>
</evidence>
<dbReference type="InterPro" id="IPR001087">
    <property type="entry name" value="GDSL"/>
</dbReference>
<protein>
    <submittedName>
        <fullName evidence="6">GDSL esterase/lipase-like protein</fullName>
    </submittedName>
</protein>
<accession>A0A443Q0F5</accession>
<evidence type="ECO:0000256" key="4">
    <source>
        <dbReference type="ARBA" id="ARBA00023180"/>
    </source>
</evidence>
<gene>
    <name evidence="6" type="ORF">CKAN_02589600</name>
</gene>
<keyword evidence="7" id="KW-1185">Reference proteome</keyword>
<dbReference type="AlphaFoldDB" id="A0A443Q0F5"/>
<name>A0A443Q0F5_9MAGN</name>
<dbReference type="GO" id="GO:0016788">
    <property type="term" value="F:hydrolase activity, acting on ester bonds"/>
    <property type="evidence" value="ECO:0007669"/>
    <property type="project" value="InterPro"/>
</dbReference>
<evidence type="ECO:0000256" key="3">
    <source>
        <dbReference type="ARBA" id="ARBA00022801"/>
    </source>
</evidence>
<dbReference type="InterPro" id="IPR036514">
    <property type="entry name" value="SGNH_hydro_sf"/>
</dbReference>
<evidence type="ECO:0000256" key="5">
    <source>
        <dbReference type="SAM" id="SignalP"/>
    </source>
</evidence>
<dbReference type="CDD" id="cd01837">
    <property type="entry name" value="SGNH_plant_lipase_like"/>
    <property type="match status" value="1"/>
</dbReference>
<feature type="chain" id="PRO_5019444605" evidence="5">
    <location>
        <begin position="26"/>
        <end position="735"/>
    </location>
</feature>
<reference evidence="6 7" key="1">
    <citation type="journal article" date="2019" name="Nat. Plants">
        <title>Stout camphor tree genome fills gaps in understanding of flowering plant genome evolution.</title>
        <authorList>
            <person name="Chaw S.M."/>
            <person name="Liu Y.C."/>
            <person name="Wu Y.W."/>
            <person name="Wang H.Y."/>
            <person name="Lin C.I."/>
            <person name="Wu C.S."/>
            <person name="Ke H.M."/>
            <person name="Chang L.Y."/>
            <person name="Hsu C.Y."/>
            <person name="Yang H.T."/>
            <person name="Sudianto E."/>
            <person name="Hsu M.H."/>
            <person name="Wu K.P."/>
            <person name="Wang L.N."/>
            <person name="Leebens-Mack J.H."/>
            <person name="Tsai I.J."/>
        </authorList>
    </citation>
    <scope>NUCLEOTIDE SEQUENCE [LARGE SCALE GENOMIC DNA]</scope>
    <source>
        <strain evidence="7">cv. Chaw 1501</strain>
        <tissue evidence="6">Young leaves</tissue>
    </source>
</reference>
<keyword evidence="3" id="KW-0378">Hydrolase</keyword>
<evidence type="ECO:0000313" key="7">
    <source>
        <dbReference type="Proteomes" id="UP000283530"/>
    </source>
</evidence>
<comment type="caution">
    <text evidence="6">The sequence shown here is derived from an EMBL/GenBank/DDBJ whole genome shotgun (WGS) entry which is preliminary data.</text>
</comment>